<dbReference type="SUPFAM" id="SSF47384">
    <property type="entry name" value="Homodimeric domain of signal transducing histidine kinase"/>
    <property type="match status" value="1"/>
</dbReference>
<evidence type="ECO:0000313" key="12">
    <source>
        <dbReference type="Proteomes" id="UP000466966"/>
    </source>
</evidence>
<dbReference type="SUPFAM" id="SSF55874">
    <property type="entry name" value="ATPase domain of HSP90 chaperone/DNA topoisomerase II/histidine kinase"/>
    <property type="match status" value="1"/>
</dbReference>
<feature type="transmembrane region" description="Helical" evidence="8">
    <location>
        <begin position="89"/>
        <end position="111"/>
    </location>
</feature>
<reference evidence="11 12" key="1">
    <citation type="submission" date="2019-12" db="EMBL/GenBank/DDBJ databases">
        <title>Genomic-based taxomic classification of the family Erythrobacteraceae.</title>
        <authorList>
            <person name="Xu L."/>
        </authorList>
    </citation>
    <scope>NUCLEOTIDE SEQUENCE [LARGE SCALE GENOMIC DNA]</scope>
    <source>
        <strain evidence="11 12">M0322</strain>
    </source>
</reference>
<dbReference type="Gene3D" id="1.10.287.130">
    <property type="match status" value="1"/>
</dbReference>
<dbReference type="EMBL" id="WTYV01000002">
    <property type="protein sequence ID" value="MXO71004.1"/>
    <property type="molecule type" value="Genomic_DNA"/>
</dbReference>
<feature type="compositionally biased region" description="Pro residues" evidence="7">
    <location>
        <begin position="1"/>
        <end position="10"/>
    </location>
</feature>
<evidence type="ECO:0000256" key="8">
    <source>
        <dbReference type="SAM" id="Phobius"/>
    </source>
</evidence>
<name>A0A844YX00_9SPHN</name>
<dbReference type="Gene3D" id="3.30.565.10">
    <property type="entry name" value="Histidine kinase-like ATPase, C-terminal domain"/>
    <property type="match status" value="1"/>
</dbReference>
<gene>
    <name evidence="11" type="ORF">GRI99_05045</name>
</gene>
<evidence type="ECO:0000256" key="5">
    <source>
        <dbReference type="ARBA" id="ARBA00022777"/>
    </source>
</evidence>
<feature type="transmembrane region" description="Helical" evidence="8">
    <location>
        <begin position="56"/>
        <end position="77"/>
    </location>
</feature>
<feature type="domain" description="Response regulatory" evidence="10">
    <location>
        <begin position="382"/>
        <end position="497"/>
    </location>
</feature>
<evidence type="ECO:0000256" key="6">
    <source>
        <dbReference type="PROSITE-ProRule" id="PRU00169"/>
    </source>
</evidence>
<dbReference type="PRINTS" id="PR00344">
    <property type="entry name" value="BCTRLSENSOR"/>
</dbReference>
<evidence type="ECO:0000313" key="11">
    <source>
        <dbReference type="EMBL" id="MXO71004.1"/>
    </source>
</evidence>
<keyword evidence="5" id="KW-0418">Kinase</keyword>
<dbReference type="CDD" id="cd00082">
    <property type="entry name" value="HisKA"/>
    <property type="match status" value="1"/>
</dbReference>
<comment type="caution">
    <text evidence="11">The sequence shown here is derived from an EMBL/GenBank/DDBJ whole genome shotgun (WGS) entry which is preliminary data.</text>
</comment>
<dbReference type="PROSITE" id="PS50109">
    <property type="entry name" value="HIS_KIN"/>
    <property type="match status" value="1"/>
</dbReference>
<keyword evidence="4" id="KW-0808">Transferase</keyword>
<keyword evidence="12" id="KW-1185">Reference proteome</keyword>
<dbReference type="SUPFAM" id="SSF52172">
    <property type="entry name" value="CheY-like"/>
    <property type="match status" value="1"/>
</dbReference>
<dbReference type="PROSITE" id="PS50110">
    <property type="entry name" value="RESPONSE_REGULATORY"/>
    <property type="match status" value="1"/>
</dbReference>
<dbReference type="InterPro" id="IPR036097">
    <property type="entry name" value="HisK_dim/P_sf"/>
</dbReference>
<protein>
    <recommendedName>
        <fullName evidence="2">histidine kinase</fullName>
        <ecNumber evidence="2">2.7.13.3</ecNumber>
    </recommendedName>
</protein>
<dbReference type="Pfam" id="PF00512">
    <property type="entry name" value="HisKA"/>
    <property type="match status" value="1"/>
</dbReference>
<dbReference type="Proteomes" id="UP000466966">
    <property type="component" value="Unassembled WGS sequence"/>
</dbReference>
<keyword evidence="3 6" id="KW-0597">Phosphoprotein</keyword>
<feature type="modified residue" description="4-aspartylphosphate" evidence="6">
    <location>
        <position position="431"/>
    </location>
</feature>
<proteinExistence type="predicted"/>
<evidence type="ECO:0000256" key="7">
    <source>
        <dbReference type="SAM" id="MobiDB-lite"/>
    </source>
</evidence>
<dbReference type="SMART" id="SM00387">
    <property type="entry name" value="HATPase_c"/>
    <property type="match status" value="1"/>
</dbReference>
<dbReference type="InterPro" id="IPR003594">
    <property type="entry name" value="HATPase_dom"/>
</dbReference>
<organism evidence="11 12">
    <name type="scientific">Alteraurantiacibacter buctensis</name>
    <dbReference type="NCBI Taxonomy" id="1503981"/>
    <lineage>
        <taxon>Bacteria</taxon>
        <taxon>Pseudomonadati</taxon>
        <taxon>Pseudomonadota</taxon>
        <taxon>Alphaproteobacteria</taxon>
        <taxon>Sphingomonadales</taxon>
        <taxon>Erythrobacteraceae</taxon>
        <taxon>Alteraurantiacibacter</taxon>
    </lineage>
</organism>
<accession>A0A844YX00</accession>
<dbReference type="InterPro" id="IPR001789">
    <property type="entry name" value="Sig_transdc_resp-reg_receiver"/>
</dbReference>
<dbReference type="SMART" id="SM00388">
    <property type="entry name" value="HisKA"/>
    <property type="match status" value="1"/>
</dbReference>
<dbReference type="CDD" id="cd16922">
    <property type="entry name" value="HATPase_EvgS-ArcB-TorS-like"/>
    <property type="match status" value="1"/>
</dbReference>
<sequence>MLLPRRSPPGRPRRAAIAPARDPLRAMTGSATSPSPHARSAGLPNTRTFNSTRHNAAANLALGLILLATIVEAALLAGEATSADSSRPFHWLTMVVLMVITVAGVGSFALMRRRVDELEKLSASMQEALRAKDAAEAANMVKQRYLATVSHEIRSPLNAIYGYAQLVEQQNDVDPRQAARVIRRCCEHITTLSEGLLDIAQLDSGVLRLRHEAIDLPDFLDQLTWMVRPGAEAKGLAFHLQTVGRIPAVVRTDPGRLRQALLNLIGNAVKFTASGSVTLRVAYRGQIATFDIIDTGPGIAEEDQQRVFDPYERADGSAQGVGLGLPITKAIVRILGGDLKLASTPGQGSCFTVTLMLPEPIRALDPQATQRKIIGYEGDRRRILVVDDEAEQRDLLQHYLTACDFHVTTAASGAEALALCAECAFDLVMLDISMPGMTGWETGARIRELCGSQVRIAMASANAQEFHRPETDKASHDHFFVKPYRLDDLADGIGALLGLSWQWESTGETPEEPAGSARGKRLPKRALEHVERLRERIHIGHVRGIEAEIAMLAQAAPDHGRLVSALYAALDEFDLAGLLRLLEEA</sequence>
<dbReference type="GO" id="GO:0000155">
    <property type="term" value="F:phosphorelay sensor kinase activity"/>
    <property type="evidence" value="ECO:0007669"/>
    <property type="project" value="InterPro"/>
</dbReference>
<evidence type="ECO:0000256" key="3">
    <source>
        <dbReference type="ARBA" id="ARBA00022553"/>
    </source>
</evidence>
<feature type="region of interest" description="Disordered" evidence="7">
    <location>
        <begin position="1"/>
        <end position="48"/>
    </location>
</feature>
<keyword evidence="8" id="KW-1133">Transmembrane helix</keyword>
<keyword evidence="8" id="KW-0812">Transmembrane</keyword>
<dbReference type="Pfam" id="PF00072">
    <property type="entry name" value="Response_reg"/>
    <property type="match status" value="1"/>
</dbReference>
<evidence type="ECO:0000256" key="1">
    <source>
        <dbReference type="ARBA" id="ARBA00000085"/>
    </source>
</evidence>
<keyword evidence="8" id="KW-0472">Membrane</keyword>
<dbReference type="InterPro" id="IPR036890">
    <property type="entry name" value="HATPase_C_sf"/>
</dbReference>
<dbReference type="CDD" id="cd17546">
    <property type="entry name" value="REC_hyHK_CKI1_RcsC-like"/>
    <property type="match status" value="1"/>
</dbReference>
<dbReference type="AlphaFoldDB" id="A0A844YX00"/>
<dbReference type="SMART" id="SM00448">
    <property type="entry name" value="REC"/>
    <property type="match status" value="1"/>
</dbReference>
<dbReference type="Gene3D" id="3.40.50.2300">
    <property type="match status" value="1"/>
</dbReference>
<dbReference type="PANTHER" id="PTHR43047">
    <property type="entry name" value="TWO-COMPONENT HISTIDINE PROTEIN KINASE"/>
    <property type="match status" value="1"/>
</dbReference>
<dbReference type="InterPro" id="IPR011006">
    <property type="entry name" value="CheY-like_superfamily"/>
</dbReference>
<evidence type="ECO:0000256" key="2">
    <source>
        <dbReference type="ARBA" id="ARBA00012438"/>
    </source>
</evidence>
<dbReference type="InterPro" id="IPR003661">
    <property type="entry name" value="HisK_dim/P_dom"/>
</dbReference>
<evidence type="ECO:0000259" key="10">
    <source>
        <dbReference type="PROSITE" id="PS50110"/>
    </source>
</evidence>
<dbReference type="EC" id="2.7.13.3" evidence="2"/>
<comment type="catalytic activity">
    <reaction evidence="1">
        <text>ATP + protein L-histidine = ADP + protein N-phospho-L-histidine.</text>
        <dbReference type="EC" id="2.7.13.3"/>
    </reaction>
</comment>
<dbReference type="Pfam" id="PF02518">
    <property type="entry name" value="HATPase_c"/>
    <property type="match status" value="1"/>
</dbReference>
<evidence type="ECO:0000259" key="9">
    <source>
        <dbReference type="PROSITE" id="PS50109"/>
    </source>
</evidence>
<dbReference type="InterPro" id="IPR004358">
    <property type="entry name" value="Sig_transdc_His_kin-like_C"/>
</dbReference>
<feature type="domain" description="Histidine kinase" evidence="9">
    <location>
        <begin position="148"/>
        <end position="359"/>
    </location>
</feature>
<dbReference type="InterPro" id="IPR005467">
    <property type="entry name" value="His_kinase_dom"/>
</dbReference>
<evidence type="ECO:0000256" key="4">
    <source>
        <dbReference type="ARBA" id="ARBA00022679"/>
    </source>
</evidence>